<dbReference type="Pfam" id="PF01234">
    <property type="entry name" value="NNMT_PNMT_TEMT"/>
    <property type="match status" value="1"/>
</dbReference>
<dbReference type="OrthoDB" id="10050085at2759"/>
<keyword evidence="4" id="KW-0949">S-adenosyl-L-methionine</keyword>
<dbReference type="STRING" id="34508.A0A4V6A097"/>
<dbReference type="InterPro" id="IPR029063">
    <property type="entry name" value="SAM-dependent_MTases_sf"/>
</dbReference>
<protein>
    <recommendedName>
        <fullName evidence="7">NNMT/PNMT/TEMT family protein</fullName>
    </recommendedName>
</protein>
<dbReference type="PANTHER" id="PTHR10867">
    <property type="entry name" value="NNMT/PNMT/TEMT FAMILY MEMBER"/>
    <property type="match status" value="1"/>
</dbReference>
<dbReference type="PROSITE" id="PS51681">
    <property type="entry name" value="SAM_MT_NNMT_PNMT_TEMT"/>
    <property type="match status" value="1"/>
</dbReference>
<dbReference type="SUPFAM" id="SSF53335">
    <property type="entry name" value="S-adenosyl-L-methionine-dependent methyltransferases"/>
    <property type="match status" value="1"/>
</dbReference>
<evidence type="ECO:0000313" key="5">
    <source>
        <dbReference type="EMBL" id="TKR70605.1"/>
    </source>
</evidence>
<organism evidence="5 6">
    <name type="scientific">Steinernema carpocapsae</name>
    <name type="common">Entomopathogenic nematode</name>
    <dbReference type="NCBI Taxonomy" id="34508"/>
    <lineage>
        <taxon>Eukaryota</taxon>
        <taxon>Metazoa</taxon>
        <taxon>Ecdysozoa</taxon>
        <taxon>Nematoda</taxon>
        <taxon>Chromadorea</taxon>
        <taxon>Rhabditida</taxon>
        <taxon>Tylenchina</taxon>
        <taxon>Panagrolaimomorpha</taxon>
        <taxon>Strongyloidoidea</taxon>
        <taxon>Steinernematidae</taxon>
        <taxon>Steinernema</taxon>
    </lineage>
</organism>
<dbReference type="GO" id="GO:0005829">
    <property type="term" value="C:cytosol"/>
    <property type="evidence" value="ECO:0007669"/>
    <property type="project" value="TreeGrafter"/>
</dbReference>
<sequence length="262" mass="29923">MSELIQFHNGRRVLDRDFFHEEFSTADYLKDFYSRVDDQAMQFVLNFLPTLVARVGKIDRVLDFGAGPTIHVAVAFRNTAKEIYIADYLPQNRNELLKWHNKSSHFEWDETLKILAKAEGTSFPEQVTMEQSARDKVKGIFHCDCLKSPSVDAPQNLAGQFNAIVTIFCIEYCCKTQAEYKQSIANVAEQIAPGGHFIMGGILEETWASFGGRIFSCLYITQEVMFQTLRDAGLEVDDPKECKYYEVNGIFLICAKKKEKEV</sequence>
<dbReference type="PANTHER" id="PTHR10867:SF39">
    <property type="entry name" value="NICOTINAMIDE N-METHYLTRANSFERASE-LIKE"/>
    <property type="match status" value="1"/>
</dbReference>
<comment type="similarity">
    <text evidence="1">Belongs to the class I-like SAM-binding methyltransferase superfamily. NNMT/PNMT/TEMT family.</text>
</comment>
<dbReference type="EMBL" id="AZBU02000007">
    <property type="protein sequence ID" value="TKR70605.1"/>
    <property type="molecule type" value="Genomic_DNA"/>
</dbReference>
<evidence type="ECO:0000256" key="1">
    <source>
        <dbReference type="ARBA" id="ARBA00007996"/>
    </source>
</evidence>
<evidence type="ECO:0000256" key="2">
    <source>
        <dbReference type="ARBA" id="ARBA00022603"/>
    </source>
</evidence>
<dbReference type="GO" id="GO:0008170">
    <property type="term" value="F:N-methyltransferase activity"/>
    <property type="evidence" value="ECO:0007669"/>
    <property type="project" value="TreeGrafter"/>
</dbReference>
<evidence type="ECO:0000313" key="6">
    <source>
        <dbReference type="Proteomes" id="UP000298663"/>
    </source>
</evidence>
<keyword evidence="2" id="KW-0489">Methyltransferase</keyword>
<proteinExistence type="inferred from homology"/>
<dbReference type="Proteomes" id="UP000298663">
    <property type="component" value="Unassembled WGS sequence"/>
</dbReference>
<comment type="caution">
    <text evidence="5">The sequence shown here is derived from an EMBL/GenBank/DDBJ whole genome shotgun (WGS) entry which is preliminary data.</text>
</comment>
<gene>
    <name evidence="5" type="ORF">L596_022610</name>
</gene>
<dbReference type="GO" id="GO:0032259">
    <property type="term" value="P:methylation"/>
    <property type="evidence" value="ECO:0007669"/>
    <property type="project" value="UniProtKB-KW"/>
</dbReference>
<dbReference type="InterPro" id="IPR000940">
    <property type="entry name" value="NNMT_TEMT_trans"/>
</dbReference>
<evidence type="ECO:0008006" key="7">
    <source>
        <dbReference type="Google" id="ProtNLM"/>
    </source>
</evidence>
<dbReference type="AlphaFoldDB" id="A0A4V6A097"/>
<evidence type="ECO:0000256" key="3">
    <source>
        <dbReference type="ARBA" id="ARBA00022679"/>
    </source>
</evidence>
<reference evidence="5 6" key="1">
    <citation type="journal article" date="2015" name="Genome Biol.">
        <title>Comparative genomics of Steinernema reveals deeply conserved gene regulatory networks.</title>
        <authorList>
            <person name="Dillman A.R."/>
            <person name="Macchietto M."/>
            <person name="Porter C.F."/>
            <person name="Rogers A."/>
            <person name="Williams B."/>
            <person name="Antoshechkin I."/>
            <person name="Lee M.M."/>
            <person name="Goodwin Z."/>
            <person name="Lu X."/>
            <person name="Lewis E.E."/>
            <person name="Goodrich-Blair H."/>
            <person name="Stock S.P."/>
            <person name="Adams B.J."/>
            <person name="Sternberg P.W."/>
            <person name="Mortazavi A."/>
        </authorList>
    </citation>
    <scope>NUCLEOTIDE SEQUENCE [LARGE SCALE GENOMIC DNA]</scope>
    <source>
        <strain evidence="5 6">ALL</strain>
    </source>
</reference>
<evidence type="ECO:0000256" key="4">
    <source>
        <dbReference type="ARBA" id="ARBA00022691"/>
    </source>
</evidence>
<name>A0A4V6A097_STECR</name>
<keyword evidence="6" id="KW-1185">Reference proteome</keyword>
<reference evidence="5 6" key="2">
    <citation type="journal article" date="2019" name="G3 (Bethesda)">
        <title>Hybrid Assembly of the Genome of the Entomopathogenic Nematode Steinernema carpocapsae Identifies the X-Chromosome.</title>
        <authorList>
            <person name="Serra L."/>
            <person name="Macchietto M."/>
            <person name="Macias-Munoz A."/>
            <person name="McGill C.J."/>
            <person name="Rodriguez I.M."/>
            <person name="Rodriguez B."/>
            <person name="Murad R."/>
            <person name="Mortazavi A."/>
        </authorList>
    </citation>
    <scope>NUCLEOTIDE SEQUENCE [LARGE SCALE GENOMIC DNA]</scope>
    <source>
        <strain evidence="5 6">ALL</strain>
    </source>
</reference>
<keyword evidence="3" id="KW-0808">Transferase</keyword>
<accession>A0A4V6A097</accession>
<dbReference type="Gene3D" id="3.40.50.150">
    <property type="entry name" value="Vaccinia Virus protein VP39"/>
    <property type="match status" value="1"/>
</dbReference>